<dbReference type="InterPro" id="IPR011044">
    <property type="entry name" value="Quino_amine_DH_bsu"/>
</dbReference>
<reference evidence="1 2" key="1">
    <citation type="submission" date="2011-02" db="EMBL/GenBank/DDBJ databases">
        <title>The Genome Sequence of Sphaeroforma arctica JP610.</title>
        <authorList>
            <consortium name="The Broad Institute Genome Sequencing Platform"/>
            <person name="Russ C."/>
            <person name="Cuomo C."/>
            <person name="Young S.K."/>
            <person name="Zeng Q."/>
            <person name="Gargeya S."/>
            <person name="Alvarado L."/>
            <person name="Berlin A."/>
            <person name="Chapman S.B."/>
            <person name="Chen Z."/>
            <person name="Freedman E."/>
            <person name="Gellesch M."/>
            <person name="Goldberg J."/>
            <person name="Griggs A."/>
            <person name="Gujja S."/>
            <person name="Heilman E."/>
            <person name="Heiman D."/>
            <person name="Howarth C."/>
            <person name="Mehta T."/>
            <person name="Neiman D."/>
            <person name="Pearson M."/>
            <person name="Roberts A."/>
            <person name="Saif S."/>
            <person name="Shea T."/>
            <person name="Shenoy N."/>
            <person name="Sisk P."/>
            <person name="Stolte C."/>
            <person name="Sykes S."/>
            <person name="White J."/>
            <person name="Yandava C."/>
            <person name="Burger G."/>
            <person name="Gray M.W."/>
            <person name="Holland P.W.H."/>
            <person name="King N."/>
            <person name="Lang F.B.F."/>
            <person name="Roger A.J."/>
            <person name="Ruiz-Trillo I."/>
            <person name="Haas B."/>
            <person name="Nusbaum C."/>
            <person name="Birren B."/>
        </authorList>
    </citation>
    <scope>NUCLEOTIDE SEQUENCE [LARGE SCALE GENOMIC DNA]</scope>
    <source>
        <strain evidence="1 2">JP610</strain>
    </source>
</reference>
<feature type="non-terminal residue" evidence="1">
    <location>
        <position position="1"/>
    </location>
</feature>
<protein>
    <submittedName>
        <fullName evidence="1">Uncharacterized protein</fullName>
    </submittedName>
</protein>
<evidence type="ECO:0000313" key="2">
    <source>
        <dbReference type="Proteomes" id="UP000054560"/>
    </source>
</evidence>
<dbReference type="EMBL" id="KQ253129">
    <property type="protein sequence ID" value="KNC69837.1"/>
    <property type="molecule type" value="Genomic_DNA"/>
</dbReference>
<dbReference type="AlphaFoldDB" id="A0A0L0EZG8"/>
<dbReference type="RefSeq" id="XP_014143739.1">
    <property type="nucleotide sequence ID" value="XM_014288264.1"/>
</dbReference>
<name>A0A0L0EZG8_9EUKA</name>
<gene>
    <name evidence="1" type="ORF">SARC_17644</name>
</gene>
<accession>A0A0L0EZG8</accession>
<sequence length="72" mass="7873">DIDFRHFTPSSDGNTLLASDTSGRVYLWDVSTPTQCHLDSVLTLPTAEYAMSGVVFVDDSAPVVGLHIRYDV</sequence>
<proteinExistence type="predicted"/>
<dbReference type="Proteomes" id="UP000054560">
    <property type="component" value="Unassembled WGS sequence"/>
</dbReference>
<dbReference type="SUPFAM" id="SSF50969">
    <property type="entry name" value="YVTN repeat-like/Quinoprotein amine dehydrogenase"/>
    <property type="match status" value="1"/>
</dbReference>
<dbReference type="GeneID" id="25918148"/>
<organism evidence="1 2">
    <name type="scientific">Sphaeroforma arctica JP610</name>
    <dbReference type="NCBI Taxonomy" id="667725"/>
    <lineage>
        <taxon>Eukaryota</taxon>
        <taxon>Ichthyosporea</taxon>
        <taxon>Ichthyophonida</taxon>
        <taxon>Sphaeroforma</taxon>
    </lineage>
</organism>
<keyword evidence="2" id="KW-1185">Reference proteome</keyword>
<evidence type="ECO:0000313" key="1">
    <source>
        <dbReference type="EMBL" id="KNC69837.1"/>
    </source>
</evidence>